<dbReference type="Proteomes" id="UP000185696">
    <property type="component" value="Unassembled WGS sequence"/>
</dbReference>
<evidence type="ECO:0000256" key="1">
    <source>
        <dbReference type="SAM" id="Phobius"/>
    </source>
</evidence>
<dbReference type="EMBL" id="MSIF01000005">
    <property type="protein sequence ID" value="OLF11171.1"/>
    <property type="molecule type" value="Genomic_DNA"/>
</dbReference>
<reference evidence="2 3" key="1">
    <citation type="submission" date="2016-12" db="EMBL/GenBank/DDBJ databases">
        <title>The draft genome sequence of Actinophytocola xinjiangensis.</title>
        <authorList>
            <person name="Wang W."/>
            <person name="Yuan L."/>
        </authorList>
    </citation>
    <scope>NUCLEOTIDE SEQUENCE [LARGE SCALE GENOMIC DNA]</scope>
    <source>
        <strain evidence="2 3">CGMCC 4.4663</strain>
    </source>
</reference>
<feature type="transmembrane region" description="Helical" evidence="1">
    <location>
        <begin position="45"/>
        <end position="68"/>
    </location>
</feature>
<proteinExistence type="predicted"/>
<keyword evidence="1" id="KW-0472">Membrane</keyword>
<organism evidence="2 3">
    <name type="scientific">Actinophytocola xinjiangensis</name>
    <dbReference type="NCBI Taxonomy" id="485602"/>
    <lineage>
        <taxon>Bacteria</taxon>
        <taxon>Bacillati</taxon>
        <taxon>Actinomycetota</taxon>
        <taxon>Actinomycetes</taxon>
        <taxon>Pseudonocardiales</taxon>
        <taxon>Pseudonocardiaceae</taxon>
    </lineage>
</organism>
<sequence length="78" mass="8581">MTGERKPLRRTAWTLVVGGFGALVGMIVVGVVLSSVTSAVRSPLIMAPVGAVFARILLFFPRFTLAWARLGRPSWRRR</sequence>
<dbReference type="AlphaFoldDB" id="A0A7Z0WNW2"/>
<keyword evidence="3" id="KW-1185">Reference proteome</keyword>
<comment type="caution">
    <text evidence="2">The sequence shown here is derived from an EMBL/GenBank/DDBJ whole genome shotgun (WGS) entry which is preliminary data.</text>
</comment>
<keyword evidence="1" id="KW-0812">Transmembrane</keyword>
<keyword evidence="1" id="KW-1133">Transmembrane helix</keyword>
<evidence type="ECO:0000313" key="2">
    <source>
        <dbReference type="EMBL" id="OLF11171.1"/>
    </source>
</evidence>
<evidence type="ECO:0000313" key="3">
    <source>
        <dbReference type="Proteomes" id="UP000185696"/>
    </source>
</evidence>
<accession>A0A7Z0WNW2</accession>
<name>A0A7Z0WNW2_9PSEU</name>
<feature type="transmembrane region" description="Helical" evidence="1">
    <location>
        <begin position="12"/>
        <end position="33"/>
    </location>
</feature>
<protein>
    <submittedName>
        <fullName evidence="2">Uncharacterized protein</fullName>
    </submittedName>
</protein>
<gene>
    <name evidence="2" type="ORF">BLA60_14405</name>
</gene>